<dbReference type="Gene3D" id="1.10.860.10">
    <property type="entry name" value="DNAb Helicase, Chain A"/>
    <property type="match status" value="1"/>
</dbReference>
<protein>
    <recommendedName>
        <fullName evidence="3">DNA helicase DnaB-like N-terminal domain-containing protein</fullName>
    </recommendedName>
</protein>
<dbReference type="PANTHER" id="PTHR30153:SF2">
    <property type="entry name" value="REPLICATIVE DNA HELICASE"/>
    <property type="match status" value="1"/>
</dbReference>
<sequence>MQDGSLIKDESVAKLKPSDFMYEHERIVFNSMKELESAGEPIDVTTVVSRLNETDKLNKVDGVHYITGLLIDVTSTAHLPLYAEKLISYTKHNVKMRIVEDVRIGKADPSKLEKLTDVERGQDYDMSDTGNAQLLAQLHSDNMRFNHTAKEWLVWNGQYWGKDRKMQRYIYSEDVSQYRQRQAMSIKDSAEKMKMFSFGVHSGDKGKMDSMLAVASTLSEFATTSDDW</sequence>
<dbReference type="InterPro" id="IPR007693">
    <property type="entry name" value="DNA_helicase_DnaB-like_N"/>
</dbReference>
<reference evidence="4" key="1">
    <citation type="submission" date="2018-05" db="EMBL/GenBank/DDBJ databases">
        <authorList>
            <person name="Lanie J.A."/>
            <person name="Ng W.-L."/>
            <person name="Kazmierczak K.M."/>
            <person name="Andrzejewski T.M."/>
            <person name="Davidsen T.M."/>
            <person name="Wayne K.J."/>
            <person name="Tettelin H."/>
            <person name="Glass J.I."/>
            <person name="Rusch D."/>
            <person name="Podicherti R."/>
            <person name="Tsui H.-C.T."/>
            <person name="Winkler M.E."/>
        </authorList>
    </citation>
    <scope>NUCLEOTIDE SEQUENCE</scope>
</reference>
<name>A0A382KCG2_9ZZZZ</name>
<proteinExistence type="predicted"/>
<dbReference type="InterPro" id="IPR016136">
    <property type="entry name" value="DNA_helicase_N/primase_C"/>
</dbReference>
<feature type="non-terminal residue" evidence="4">
    <location>
        <position position="228"/>
    </location>
</feature>
<dbReference type="GO" id="GO:0005524">
    <property type="term" value="F:ATP binding"/>
    <property type="evidence" value="ECO:0007669"/>
    <property type="project" value="InterPro"/>
</dbReference>
<organism evidence="4">
    <name type="scientific">marine metagenome</name>
    <dbReference type="NCBI Taxonomy" id="408172"/>
    <lineage>
        <taxon>unclassified sequences</taxon>
        <taxon>metagenomes</taxon>
        <taxon>ecological metagenomes</taxon>
    </lineage>
</organism>
<dbReference type="GO" id="GO:0003678">
    <property type="term" value="F:DNA helicase activity"/>
    <property type="evidence" value="ECO:0007669"/>
    <property type="project" value="InterPro"/>
</dbReference>
<evidence type="ECO:0000313" key="4">
    <source>
        <dbReference type="EMBL" id="SVC20421.1"/>
    </source>
</evidence>
<accession>A0A382KCG2</accession>
<dbReference type="AlphaFoldDB" id="A0A382KCG2"/>
<dbReference type="GO" id="GO:0006260">
    <property type="term" value="P:DNA replication"/>
    <property type="evidence" value="ECO:0007669"/>
    <property type="project" value="UniProtKB-KW"/>
</dbReference>
<dbReference type="Pfam" id="PF00772">
    <property type="entry name" value="DnaB"/>
    <property type="match status" value="1"/>
</dbReference>
<dbReference type="EMBL" id="UINC01078907">
    <property type="protein sequence ID" value="SVC20421.1"/>
    <property type="molecule type" value="Genomic_DNA"/>
</dbReference>
<dbReference type="SUPFAM" id="SSF48024">
    <property type="entry name" value="N-terminal domain of DnaB helicase"/>
    <property type="match status" value="1"/>
</dbReference>
<dbReference type="GO" id="GO:0005829">
    <property type="term" value="C:cytosol"/>
    <property type="evidence" value="ECO:0007669"/>
    <property type="project" value="TreeGrafter"/>
</dbReference>
<feature type="domain" description="DNA helicase DnaB-like N-terminal" evidence="3">
    <location>
        <begin position="10"/>
        <end position="86"/>
    </location>
</feature>
<dbReference type="PANTHER" id="PTHR30153">
    <property type="entry name" value="REPLICATIVE DNA HELICASE DNAB"/>
    <property type="match status" value="1"/>
</dbReference>
<gene>
    <name evidence="4" type="ORF">METZ01_LOCUS273275</name>
</gene>
<evidence type="ECO:0000256" key="1">
    <source>
        <dbReference type="ARBA" id="ARBA00022705"/>
    </source>
</evidence>
<evidence type="ECO:0000259" key="3">
    <source>
        <dbReference type="Pfam" id="PF00772"/>
    </source>
</evidence>
<keyword evidence="1" id="KW-0235">DNA replication</keyword>
<keyword evidence="2" id="KW-0238">DNA-binding</keyword>
<dbReference type="InterPro" id="IPR036185">
    <property type="entry name" value="DNA_heli_DnaB-like_N_sf"/>
</dbReference>
<evidence type="ECO:0000256" key="2">
    <source>
        <dbReference type="ARBA" id="ARBA00023125"/>
    </source>
</evidence>
<dbReference type="GO" id="GO:0003677">
    <property type="term" value="F:DNA binding"/>
    <property type="evidence" value="ECO:0007669"/>
    <property type="project" value="UniProtKB-KW"/>
</dbReference>